<feature type="domain" description="Trs120/TRAPPC9 first Ig-like" evidence="1">
    <location>
        <begin position="246"/>
        <end position="428"/>
    </location>
</feature>
<evidence type="ECO:0000259" key="1">
    <source>
        <dbReference type="Pfam" id="PF26254"/>
    </source>
</evidence>
<sequence>MSSRGDPAASSAFTDGSSAFSAVLAAAAAATSNSQAMAHLLCSPILPQPPSGTPSHLHTSFEAFGASTTLAITRERFTKAGVGLRQAVIACLDMLVYSFETGSRHCVAAKNMGRRTFQQPRTSSSQSKHGWLHLQADIMRECLAIAEALPSYPHAIAAAFRLVGCLNSLSTIVSEARRRALLDEQHMLRNYLQRTIALFHQRYHFDPVYLARASDDSLPRPLCSAEPRVVGRDALVVAGALDSLLVGIQLCTFPGDQTPIPSEQSTAVDASSTHPLFLHNPSAQIQGELPPPLAAHETVCFVATLTNLFPFALVLTELCLVGEVAASGDSDSSTGTLNFNAERTQCTVPANSRGQVLLRATPGVPGRLRVAGVKATLFQHLLVTCLLGEESEVDASQRLKERPLQQRLDAERNSMLDLDKKHTNDTKSARLTAMNSGYSLSTSVVPSLPKLSVL</sequence>
<evidence type="ECO:0000313" key="2">
    <source>
        <dbReference type="EMBL" id="KAJ1998038.1"/>
    </source>
</evidence>
<keyword evidence="3" id="KW-1185">Reference proteome</keyword>
<dbReference type="Proteomes" id="UP001150907">
    <property type="component" value="Unassembled WGS sequence"/>
</dbReference>
<gene>
    <name evidence="2" type="ORF">H4R26_005608</name>
</gene>
<dbReference type="GO" id="GO:0005802">
    <property type="term" value="C:trans-Golgi network"/>
    <property type="evidence" value="ECO:0007669"/>
    <property type="project" value="TreeGrafter"/>
</dbReference>
<evidence type="ECO:0000313" key="3">
    <source>
        <dbReference type="Proteomes" id="UP001150907"/>
    </source>
</evidence>
<organism evidence="2 3">
    <name type="scientific">Coemansia thaxteri</name>
    <dbReference type="NCBI Taxonomy" id="2663907"/>
    <lineage>
        <taxon>Eukaryota</taxon>
        <taxon>Fungi</taxon>
        <taxon>Fungi incertae sedis</taxon>
        <taxon>Zoopagomycota</taxon>
        <taxon>Kickxellomycotina</taxon>
        <taxon>Kickxellomycetes</taxon>
        <taxon>Kickxellales</taxon>
        <taxon>Kickxellaceae</taxon>
        <taxon>Coemansia</taxon>
    </lineage>
</organism>
<dbReference type="EMBL" id="JANBQF010001100">
    <property type="protein sequence ID" value="KAJ1998038.1"/>
    <property type="molecule type" value="Genomic_DNA"/>
</dbReference>
<dbReference type="AlphaFoldDB" id="A0A9W8B8Y3"/>
<proteinExistence type="predicted"/>
<protein>
    <recommendedName>
        <fullName evidence="1">Trs120/TRAPPC9 first Ig-like domain-containing protein</fullName>
    </recommendedName>
</protein>
<dbReference type="PANTHER" id="PTHR21512">
    <property type="entry name" value="TRAFFICKING PROTEIN PARTICLE COMPLEX SUBUNIT 9"/>
    <property type="match status" value="1"/>
</dbReference>
<dbReference type="PANTHER" id="PTHR21512:SF5">
    <property type="entry name" value="TRAFFICKING PROTEIN PARTICLE COMPLEX SUBUNIT 9"/>
    <property type="match status" value="1"/>
</dbReference>
<dbReference type="InterPro" id="IPR058565">
    <property type="entry name" value="Ig_TRAPPC9_Trs120_1st"/>
</dbReference>
<dbReference type="InterPro" id="IPR013935">
    <property type="entry name" value="Trs120_TRAPPC9"/>
</dbReference>
<comment type="caution">
    <text evidence="2">The sequence shown here is derived from an EMBL/GenBank/DDBJ whole genome shotgun (WGS) entry which is preliminary data.</text>
</comment>
<feature type="non-terminal residue" evidence="2">
    <location>
        <position position="454"/>
    </location>
</feature>
<accession>A0A9W8B8Y3</accession>
<dbReference type="OrthoDB" id="27962at2759"/>
<reference evidence="2" key="1">
    <citation type="submission" date="2022-07" db="EMBL/GenBank/DDBJ databases">
        <title>Phylogenomic reconstructions and comparative analyses of Kickxellomycotina fungi.</title>
        <authorList>
            <person name="Reynolds N.K."/>
            <person name="Stajich J.E."/>
            <person name="Barry K."/>
            <person name="Grigoriev I.V."/>
            <person name="Crous P."/>
            <person name="Smith M.E."/>
        </authorList>
    </citation>
    <scope>NUCLEOTIDE SEQUENCE</scope>
    <source>
        <strain evidence="2">IMI 214461</strain>
    </source>
</reference>
<dbReference type="Pfam" id="PF26254">
    <property type="entry name" value="Ig_TRAPPC9-Trs120_1st"/>
    <property type="match status" value="1"/>
</dbReference>
<name>A0A9W8B8Y3_9FUNG</name>